<protein>
    <submittedName>
        <fullName evidence="1">Uncharacterized protein</fullName>
    </submittedName>
</protein>
<name>A0A1J8Q6V9_9AGAM</name>
<dbReference type="AlphaFoldDB" id="A0A1J8Q6V9"/>
<dbReference type="Proteomes" id="UP000183567">
    <property type="component" value="Unassembled WGS sequence"/>
</dbReference>
<organism evidence="1 2">
    <name type="scientific">Rhizopogon vesiculosus</name>
    <dbReference type="NCBI Taxonomy" id="180088"/>
    <lineage>
        <taxon>Eukaryota</taxon>
        <taxon>Fungi</taxon>
        <taxon>Dikarya</taxon>
        <taxon>Basidiomycota</taxon>
        <taxon>Agaricomycotina</taxon>
        <taxon>Agaricomycetes</taxon>
        <taxon>Agaricomycetidae</taxon>
        <taxon>Boletales</taxon>
        <taxon>Suillineae</taxon>
        <taxon>Rhizopogonaceae</taxon>
        <taxon>Rhizopogon</taxon>
    </lineage>
</organism>
<sequence length="163" mass="18165">MFAADVAVKHLVNLVVDDVVWIWHYDWQGTIQLKPQAPRSPTIHGAVIRVTTTVIRYISITSVEIMRIAGHYALRQRGIYHRDVSPGNMILMGVLNDYDLSSLATGQGPGGNERMGMVPSMALNFSQEMIYEVESNFCVVISRRSCGFSSGSLCVARMDNSYH</sequence>
<evidence type="ECO:0000313" key="1">
    <source>
        <dbReference type="EMBL" id="OJA15691.1"/>
    </source>
</evidence>
<proteinExistence type="predicted"/>
<dbReference type="OrthoDB" id="5584477at2759"/>
<reference evidence="1 2" key="1">
    <citation type="submission" date="2016-03" db="EMBL/GenBank/DDBJ databases">
        <title>Comparative genomics of the ectomycorrhizal sister species Rhizopogon vinicolor and Rhizopogon vesiculosus (Basidiomycota: Boletales) reveals a divergence of the mating type B locus.</title>
        <authorList>
            <person name="Mujic A.B."/>
            <person name="Kuo A."/>
            <person name="Tritt A."/>
            <person name="Lipzen A."/>
            <person name="Chen C."/>
            <person name="Johnson J."/>
            <person name="Sharma A."/>
            <person name="Barry K."/>
            <person name="Grigoriev I.V."/>
            <person name="Spatafora J.W."/>
        </authorList>
    </citation>
    <scope>NUCLEOTIDE SEQUENCE [LARGE SCALE GENOMIC DNA]</scope>
    <source>
        <strain evidence="1 2">AM-OR11-056</strain>
    </source>
</reference>
<gene>
    <name evidence="1" type="ORF">AZE42_08853</name>
</gene>
<evidence type="ECO:0000313" key="2">
    <source>
        <dbReference type="Proteomes" id="UP000183567"/>
    </source>
</evidence>
<comment type="caution">
    <text evidence="1">The sequence shown here is derived from an EMBL/GenBank/DDBJ whole genome shotgun (WGS) entry which is preliminary data.</text>
</comment>
<accession>A0A1J8Q6V9</accession>
<dbReference type="STRING" id="180088.A0A1J8Q6V9"/>
<dbReference type="EMBL" id="LVVM01002937">
    <property type="protein sequence ID" value="OJA15691.1"/>
    <property type="molecule type" value="Genomic_DNA"/>
</dbReference>
<keyword evidence="2" id="KW-1185">Reference proteome</keyword>